<dbReference type="AlphaFoldDB" id="A0AAN9Z961"/>
<dbReference type="PANTHER" id="PTHR13255">
    <property type="entry name" value="ATAXIN-10"/>
    <property type="match status" value="1"/>
</dbReference>
<dbReference type="Proteomes" id="UP001378592">
    <property type="component" value="Unassembled WGS sequence"/>
</dbReference>
<keyword evidence="8" id="KW-1185">Reference proteome</keyword>
<comment type="caution">
    <text evidence="7">The sequence shown here is derived from an EMBL/GenBank/DDBJ whole genome shotgun (WGS) entry which is preliminary data.</text>
</comment>
<proteinExistence type="inferred from homology"/>
<evidence type="ECO:0000256" key="3">
    <source>
        <dbReference type="ARBA" id="ARBA00022618"/>
    </source>
</evidence>
<dbReference type="InterPro" id="IPR051374">
    <property type="entry name" value="Ataxin-10/CTR86_families"/>
</dbReference>
<gene>
    <name evidence="7" type="ORF">R5R35_014175</name>
</gene>
<protein>
    <recommendedName>
        <fullName evidence="2">Ataxin-10</fullName>
    </recommendedName>
</protein>
<comment type="similarity">
    <text evidence="1">Belongs to the ataxin-10 family.</text>
</comment>
<dbReference type="GO" id="GO:0031175">
    <property type="term" value="P:neuron projection development"/>
    <property type="evidence" value="ECO:0007669"/>
    <property type="project" value="TreeGrafter"/>
</dbReference>
<evidence type="ECO:0000313" key="8">
    <source>
        <dbReference type="Proteomes" id="UP001378592"/>
    </source>
</evidence>
<sequence length="467" mass="51940">MSLDSPNVVELPAIFTTNVENHDWNKVTLNVKEAMKKLRPKNGNVSTKILKQVAHALDIQLSVLRDEQSAEVIGAITECFRFLRNACAVDRHLQKCLVNSTIFTSTSDLLGILCSDTTLENNLSCVKIIVQFIGNAIVGNQKNQIIAWEIFHPHVKKLLVSVDDSLVNFSCMVLYNILIGELDATLQYITTNMPLLLNCYSNGSEFAMFIVEYVLGIDKLLEEIYPQLNSEYRLELLDAIWSLLVEREKETEENVKFPVSNVLFLVKQLKQQIDSVLTIVEEGMTAEPRETLRLLDVVACASSRTQYLPSLQADRSLLISIACLLKNVTEIGKSEGGNIFSSVQRLSEVKLSNESVQSHPVFGFKVSLVRLVGNLCHQQAENQNQVRELGCLPAVLDACNIDVYNPLLLQWGVFAVRNLLENNLANQGIVAELVAKGPASSAVLHELGMELHQDEGGSIRIAPLKRS</sequence>
<dbReference type="GO" id="GO:0051301">
    <property type="term" value="P:cell division"/>
    <property type="evidence" value="ECO:0007669"/>
    <property type="project" value="UniProtKB-KW"/>
</dbReference>
<evidence type="ECO:0000313" key="7">
    <source>
        <dbReference type="EMBL" id="KAK7868846.1"/>
    </source>
</evidence>
<dbReference type="Pfam" id="PF09759">
    <property type="entry name" value="Atx10homo_assoc"/>
    <property type="match status" value="1"/>
</dbReference>
<accession>A0AAN9Z961</accession>
<keyword evidence="4" id="KW-0131">Cell cycle</keyword>
<evidence type="ECO:0000259" key="6">
    <source>
        <dbReference type="Pfam" id="PF09759"/>
    </source>
</evidence>
<evidence type="ECO:0000256" key="5">
    <source>
        <dbReference type="ARBA" id="ARBA00045173"/>
    </source>
</evidence>
<dbReference type="InterPro" id="IPR011989">
    <property type="entry name" value="ARM-like"/>
</dbReference>
<dbReference type="Gene3D" id="1.25.10.10">
    <property type="entry name" value="Leucine-rich Repeat Variant"/>
    <property type="match status" value="1"/>
</dbReference>
<dbReference type="SUPFAM" id="SSF48371">
    <property type="entry name" value="ARM repeat"/>
    <property type="match status" value="1"/>
</dbReference>
<dbReference type="InterPro" id="IPR016024">
    <property type="entry name" value="ARM-type_fold"/>
</dbReference>
<organism evidence="7 8">
    <name type="scientific">Gryllus longicercus</name>
    <dbReference type="NCBI Taxonomy" id="2509291"/>
    <lineage>
        <taxon>Eukaryota</taxon>
        <taxon>Metazoa</taxon>
        <taxon>Ecdysozoa</taxon>
        <taxon>Arthropoda</taxon>
        <taxon>Hexapoda</taxon>
        <taxon>Insecta</taxon>
        <taxon>Pterygota</taxon>
        <taxon>Neoptera</taxon>
        <taxon>Polyneoptera</taxon>
        <taxon>Orthoptera</taxon>
        <taxon>Ensifera</taxon>
        <taxon>Gryllidea</taxon>
        <taxon>Grylloidea</taxon>
        <taxon>Gryllidae</taxon>
        <taxon>Gryllinae</taxon>
        <taxon>Gryllus</taxon>
    </lineage>
</organism>
<name>A0AAN9Z961_9ORTH</name>
<evidence type="ECO:0000256" key="1">
    <source>
        <dbReference type="ARBA" id="ARBA00008384"/>
    </source>
</evidence>
<dbReference type="EMBL" id="JAZDUA010000085">
    <property type="protein sequence ID" value="KAK7868846.1"/>
    <property type="molecule type" value="Genomic_DNA"/>
</dbReference>
<feature type="domain" description="Ataxin-10" evidence="6">
    <location>
        <begin position="364"/>
        <end position="461"/>
    </location>
</feature>
<reference evidence="7 8" key="1">
    <citation type="submission" date="2024-03" db="EMBL/GenBank/DDBJ databases">
        <title>The genome assembly and annotation of the cricket Gryllus longicercus Weissman &amp; Gray.</title>
        <authorList>
            <person name="Szrajer S."/>
            <person name="Gray D."/>
            <person name="Ylla G."/>
        </authorList>
    </citation>
    <scope>NUCLEOTIDE SEQUENCE [LARGE SCALE GENOMIC DNA]</scope>
    <source>
        <strain evidence="7">DAG 2021-001</strain>
        <tissue evidence="7">Whole body minus gut</tissue>
    </source>
</reference>
<keyword evidence="3" id="KW-0132">Cell division</keyword>
<dbReference type="InterPro" id="IPR019156">
    <property type="entry name" value="Ataxin-10_domain"/>
</dbReference>
<evidence type="ECO:0000256" key="2">
    <source>
        <dbReference type="ARBA" id="ARBA00018804"/>
    </source>
</evidence>
<comment type="function">
    <text evidence="5">May play a role in the regulation of cytokinesis. May play a role in signaling by stimulating protein glycosylation. Induces neuritogenesis by activating the Ras-MAP kinase pathway and is necessary for the survival of cerebellar neurons. Does not appear to play a major role in ciliogenesis.</text>
</comment>
<dbReference type="PANTHER" id="PTHR13255:SF0">
    <property type="entry name" value="ATAXIN-10"/>
    <property type="match status" value="1"/>
</dbReference>
<evidence type="ECO:0000256" key="4">
    <source>
        <dbReference type="ARBA" id="ARBA00023306"/>
    </source>
</evidence>
<dbReference type="GO" id="GO:0005829">
    <property type="term" value="C:cytosol"/>
    <property type="evidence" value="ECO:0007669"/>
    <property type="project" value="TreeGrafter"/>
</dbReference>